<evidence type="ECO:0000256" key="1">
    <source>
        <dbReference type="ARBA" id="ARBA00004370"/>
    </source>
</evidence>
<dbReference type="eggNOG" id="KOG3776">
    <property type="taxonomic scope" value="Eukaryota"/>
</dbReference>
<keyword evidence="4 11" id="KW-0812">Transmembrane</keyword>
<dbReference type="EnsemblMetazoa" id="tetur04g03110.1">
    <property type="protein sequence ID" value="tetur04g03110.1"/>
    <property type="gene ID" value="tetur04g03110"/>
</dbReference>
<reference evidence="12" key="2">
    <citation type="submission" date="2015-06" db="UniProtKB">
        <authorList>
            <consortium name="EnsemblMetazoa"/>
        </authorList>
    </citation>
    <scope>IDENTIFICATION</scope>
</reference>
<feature type="transmembrane region" description="Helical" evidence="11">
    <location>
        <begin position="21"/>
        <end position="47"/>
    </location>
</feature>
<dbReference type="Pfam" id="PF01130">
    <property type="entry name" value="CD36"/>
    <property type="match status" value="1"/>
</dbReference>
<evidence type="ECO:0000256" key="8">
    <source>
        <dbReference type="ARBA" id="ARBA00023170"/>
    </source>
</evidence>
<accession>T1K1Y7</accession>
<dbReference type="PRINTS" id="PR01609">
    <property type="entry name" value="CD36FAMILY"/>
</dbReference>
<evidence type="ECO:0000313" key="12">
    <source>
        <dbReference type="EnsemblMetazoa" id="tetur04g03110.1"/>
    </source>
</evidence>
<keyword evidence="3" id="KW-0716">Sensory transduction</keyword>
<reference evidence="13" key="1">
    <citation type="submission" date="2011-08" db="EMBL/GenBank/DDBJ databases">
        <authorList>
            <person name="Rombauts S."/>
        </authorList>
    </citation>
    <scope>NUCLEOTIDE SEQUENCE</scope>
    <source>
        <strain evidence="13">London</strain>
    </source>
</reference>
<evidence type="ECO:0000256" key="6">
    <source>
        <dbReference type="ARBA" id="ARBA00023136"/>
    </source>
</evidence>
<name>T1K1Y7_TETUR</name>
<dbReference type="AlphaFoldDB" id="T1K1Y7"/>
<keyword evidence="5 11" id="KW-1133">Transmembrane helix</keyword>
<evidence type="ECO:0000256" key="10">
    <source>
        <dbReference type="ARBA" id="ARBA00040645"/>
    </source>
</evidence>
<evidence type="ECO:0000256" key="9">
    <source>
        <dbReference type="ARBA" id="ARBA00023180"/>
    </source>
</evidence>
<dbReference type="InterPro" id="IPR002159">
    <property type="entry name" value="CD36_fam"/>
</dbReference>
<keyword evidence="13" id="KW-1185">Reference proteome</keyword>
<comment type="similarity">
    <text evidence="2">Belongs to the CD36 family.</text>
</comment>
<dbReference type="GO" id="GO:0005737">
    <property type="term" value="C:cytoplasm"/>
    <property type="evidence" value="ECO:0007669"/>
    <property type="project" value="TreeGrafter"/>
</dbReference>
<evidence type="ECO:0000256" key="2">
    <source>
        <dbReference type="ARBA" id="ARBA00010532"/>
    </source>
</evidence>
<evidence type="ECO:0000256" key="11">
    <source>
        <dbReference type="SAM" id="Phobius"/>
    </source>
</evidence>
<comment type="subcellular location">
    <subcellularLocation>
        <location evidence="1">Membrane</location>
    </subcellularLocation>
</comment>
<keyword evidence="9" id="KW-0325">Glycoprotein</keyword>
<keyword evidence="8" id="KW-0675">Receptor</keyword>
<sequence length="558" mass="63579">MVFNLFKSSSSLKVNRSTCGLIVSTIFLCLGLTLYVGLDYIVAQVIYSKLTLLQSDSELYDKWVKIPIPLSLKVWVFEETNPDDIWSGKKPVLREKGPYVFSLFREKRILDKDEDNGTIKYSEHNLYFFNESESVGSLEDKIFTLNVPTVTIADKLGSIASKLPMKSLTGISLELIGNGLFEAHKEQLMAEMTVNELLFKGQKVKILKTLETVWAPLSLLGIKFPSTGLKDNTYGLFYGQNATFGDPLEIVGQGSKLGSIIAWRNNKKLNIWPGDSCNRLKGTDGAVFSPYVDKNQDIYIFIPDLCRYITFNYDSTIIFRGINGYRFVLSDLTFANKYRYPPNDCFCPTKGFPCNADGVTSVGPCKANAPVYLSRPHFLSASNFFSESIEGLKPNESLHQSFIDLEPTTGTPLRAKVQLQINVFVRRFPFIKTMSDIRKETLYPLVWFEQSAEINDELAAELTNKLVKPLSYVAIVKYAFLITTLLLFLLCLIWKYLSRKKSLVSKKDQQKPESIKEHYRKKRSFEAQRFYHNQKRLPSKHQVTKLEPFISHSITQLT</sequence>
<keyword evidence="7" id="KW-1015">Disulfide bond</keyword>
<evidence type="ECO:0000256" key="5">
    <source>
        <dbReference type="ARBA" id="ARBA00022989"/>
    </source>
</evidence>
<dbReference type="HOGENOM" id="CLU_019853_1_0_1"/>
<dbReference type="PANTHER" id="PTHR11923">
    <property type="entry name" value="SCAVENGER RECEPTOR CLASS B TYPE-1 SR-B1"/>
    <property type="match status" value="1"/>
</dbReference>
<dbReference type="GO" id="GO:0016020">
    <property type="term" value="C:membrane"/>
    <property type="evidence" value="ECO:0007669"/>
    <property type="project" value="UniProtKB-SubCell"/>
</dbReference>
<dbReference type="GO" id="GO:0005044">
    <property type="term" value="F:scavenger receptor activity"/>
    <property type="evidence" value="ECO:0007669"/>
    <property type="project" value="TreeGrafter"/>
</dbReference>
<proteinExistence type="inferred from homology"/>
<evidence type="ECO:0000256" key="3">
    <source>
        <dbReference type="ARBA" id="ARBA00022606"/>
    </source>
</evidence>
<evidence type="ECO:0000256" key="7">
    <source>
        <dbReference type="ARBA" id="ARBA00023157"/>
    </source>
</evidence>
<dbReference type="PANTHER" id="PTHR11923:SF109">
    <property type="entry name" value="SENSORY NEURON MEMBRANE PROTEIN 2"/>
    <property type="match status" value="1"/>
</dbReference>
<organism evidence="12 13">
    <name type="scientific">Tetranychus urticae</name>
    <name type="common">Two-spotted spider mite</name>
    <dbReference type="NCBI Taxonomy" id="32264"/>
    <lineage>
        <taxon>Eukaryota</taxon>
        <taxon>Metazoa</taxon>
        <taxon>Ecdysozoa</taxon>
        <taxon>Arthropoda</taxon>
        <taxon>Chelicerata</taxon>
        <taxon>Arachnida</taxon>
        <taxon>Acari</taxon>
        <taxon>Acariformes</taxon>
        <taxon>Trombidiformes</taxon>
        <taxon>Prostigmata</taxon>
        <taxon>Eleutherengona</taxon>
        <taxon>Raphignathae</taxon>
        <taxon>Tetranychoidea</taxon>
        <taxon>Tetranychidae</taxon>
        <taxon>Tetranychus</taxon>
    </lineage>
</organism>
<protein>
    <recommendedName>
        <fullName evidence="10">Sensory neuron membrane protein 2</fullName>
    </recommendedName>
</protein>
<dbReference type="EMBL" id="CAEY01001357">
    <property type="status" value="NOT_ANNOTATED_CDS"/>
    <property type="molecule type" value="Genomic_DNA"/>
</dbReference>
<evidence type="ECO:0000313" key="13">
    <source>
        <dbReference type="Proteomes" id="UP000015104"/>
    </source>
</evidence>
<evidence type="ECO:0000256" key="4">
    <source>
        <dbReference type="ARBA" id="ARBA00022692"/>
    </source>
</evidence>
<feature type="transmembrane region" description="Helical" evidence="11">
    <location>
        <begin position="478"/>
        <end position="497"/>
    </location>
</feature>
<keyword evidence="6 11" id="KW-0472">Membrane</keyword>
<dbReference type="Proteomes" id="UP000015104">
    <property type="component" value="Unassembled WGS sequence"/>
</dbReference>